<dbReference type="SUPFAM" id="SSF82185">
    <property type="entry name" value="Histone H3 K4-specific methyltransferase SET7/9 N-terminal domain"/>
    <property type="match status" value="1"/>
</dbReference>
<comment type="caution">
    <text evidence="2">The sequence shown here is derived from an EMBL/GenBank/DDBJ whole genome shotgun (WGS) entry which is preliminary data.</text>
</comment>
<gene>
    <name evidence="2" type="ORF">CA839_01025</name>
</gene>
<reference evidence="2 3" key="1">
    <citation type="submission" date="2017-05" db="EMBL/GenBank/DDBJ databases">
        <title>Genome sequencing of Fusobacterium nucleatum subsp. polymorphum KCOM 1001 (=ChDC F119).</title>
        <authorList>
            <person name="Kook J.-K."/>
            <person name="Park S.-N."/>
            <person name="Lim Y.K."/>
            <person name="Roh H."/>
        </authorList>
    </citation>
    <scope>NUCLEOTIDE SEQUENCE [LARGE SCALE GENOMIC DNA]</scope>
    <source>
        <strain evidence="2 3">KCOM 1001</strain>
    </source>
</reference>
<dbReference type="Proteomes" id="UP000197470">
    <property type="component" value="Unassembled WGS sequence"/>
</dbReference>
<dbReference type="AlphaFoldDB" id="A0A246EDD6"/>
<organism evidence="2 3">
    <name type="scientific">Fusobacterium nucleatum subsp. polymorphum</name>
    <name type="common">Fusobacterium polymorphum</name>
    <dbReference type="NCBI Taxonomy" id="76857"/>
    <lineage>
        <taxon>Bacteria</taxon>
        <taxon>Fusobacteriati</taxon>
        <taxon>Fusobacteriota</taxon>
        <taxon>Fusobacteriia</taxon>
        <taxon>Fusobacteriales</taxon>
        <taxon>Fusobacteriaceae</taxon>
        <taxon>Fusobacterium</taxon>
    </lineage>
</organism>
<name>A0A246EDD6_FUSNP</name>
<evidence type="ECO:0000313" key="2">
    <source>
        <dbReference type="EMBL" id="OWP24635.1"/>
    </source>
</evidence>
<evidence type="ECO:0000313" key="3">
    <source>
        <dbReference type="Proteomes" id="UP000197470"/>
    </source>
</evidence>
<dbReference type="Pfam" id="PF07661">
    <property type="entry name" value="MORN_2"/>
    <property type="match status" value="2"/>
</dbReference>
<protein>
    <recommendedName>
        <fullName evidence="4">MORN repeat protein</fullName>
    </recommendedName>
</protein>
<dbReference type="RefSeq" id="WP_088387476.1">
    <property type="nucleotide sequence ID" value="NZ_NHRT01000001.1"/>
</dbReference>
<evidence type="ECO:0008006" key="4">
    <source>
        <dbReference type="Google" id="ProtNLM"/>
    </source>
</evidence>
<feature type="signal peptide" evidence="1">
    <location>
        <begin position="1"/>
        <end position="22"/>
    </location>
</feature>
<dbReference type="EMBL" id="NHRT01000001">
    <property type="protein sequence ID" value="OWP24635.1"/>
    <property type="molecule type" value="Genomic_DNA"/>
</dbReference>
<feature type="chain" id="PRO_5012580149" description="MORN repeat protein" evidence="1">
    <location>
        <begin position="23"/>
        <end position="321"/>
    </location>
</feature>
<proteinExistence type="predicted"/>
<sequence>MRRKKFILTMLIFLFVNILSMAVENPTTLSNGLSLVDPTYQEALKDYKPNLENIDKLFNYIEKNIKEKGRAIYYSKFEKGKSEIVVTDENNNIIYTEKMPEKLAEQTPYFEAKQIYQLKNGKTLSYSEMDTELLGKKVKMKYETLMKTKMNKKDAIKVLKLAPDLTTSINNVFSNIEYFKFEVYDTNNNLLQRMNYRNNKMTIEQEVEGNQAKIIYLFDNTNSMSGKVEAYKNGELISILQIKNLLPEGEVKIFYPGGRLLTIFNLKNGQIDGMMKMFFENGKLMGVANFKDGLQDGEAIEYDKNGNVIKKVLYKNGKIIK</sequence>
<evidence type="ECO:0000256" key="1">
    <source>
        <dbReference type="SAM" id="SignalP"/>
    </source>
</evidence>
<keyword evidence="1" id="KW-0732">Signal</keyword>
<dbReference type="Gene3D" id="3.90.930.1">
    <property type="match status" value="1"/>
</dbReference>
<accession>A0A246EDD6</accession>
<dbReference type="InterPro" id="IPR011652">
    <property type="entry name" value="MORN_2"/>
</dbReference>